<organism evidence="2 3">
    <name type="scientific">Mycobacterium gordonae</name>
    <dbReference type="NCBI Taxonomy" id="1778"/>
    <lineage>
        <taxon>Bacteria</taxon>
        <taxon>Bacillati</taxon>
        <taxon>Actinomycetota</taxon>
        <taxon>Actinomycetes</taxon>
        <taxon>Mycobacteriales</taxon>
        <taxon>Mycobacteriaceae</taxon>
        <taxon>Mycobacterium</taxon>
    </lineage>
</organism>
<comment type="caution">
    <text evidence="2">The sequence shown here is derived from an EMBL/GenBank/DDBJ whole genome shotgun (WGS) entry which is preliminary data.</text>
</comment>
<dbReference type="OrthoDB" id="9797653at2"/>
<dbReference type="EMBL" id="MAEM01000469">
    <property type="protein sequence ID" value="OBR99143.1"/>
    <property type="molecule type" value="Genomic_DNA"/>
</dbReference>
<dbReference type="Gene3D" id="3.30.1540.10">
    <property type="entry name" value="formyl-coa transferase, domain 3"/>
    <property type="match status" value="1"/>
</dbReference>
<protein>
    <submittedName>
        <fullName evidence="2">Carnitine dehydratase</fullName>
    </submittedName>
</protein>
<dbReference type="Proteomes" id="UP000093757">
    <property type="component" value="Unassembled WGS sequence"/>
</dbReference>
<dbReference type="Pfam" id="PF02515">
    <property type="entry name" value="CoA_transf_3"/>
    <property type="match status" value="1"/>
</dbReference>
<sequence length="404" mass="43319">MTEKGALSSLLVADFSRVLAGPFCTMTLGDLGAEIVKVERPGGDDTREWGPPFVDGESTYYLGVNRNKRSIVLDLDQPGDRRIAAELATRADVVVENFRPGTMGRFGLDEPTLRRHNPGLVYCSITAFGTGAGHRLAGYDLLVQALGGLMSITGFDDEHPTKVGVALVDVLAGLFATVGILAALRERDRTGQGQLVEINLMSALLAALANQASSYVLTKDIPHAMGNGHASIAPYDSYATGDGTIVLAVGNDKQFDALCDALLIPGLARDPRFRSNELRVRNRGPLREQLEIALASNSAGYWTTILPALGIPAGAVNNIGQAFALAERLGLRPIRDTGDGDGPGRQVASPITLSATPVTYRTRAPRLGEHSAEIRNLLHQRNGLARQLRGDGTRVRKRLFHELD</sequence>
<accession>A0A1A6BA74</accession>
<dbReference type="AlphaFoldDB" id="A0A1A6BA74"/>
<evidence type="ECO:0000313" key="3">
    <source>
        <dbReference type="Proteomes" id="UP000093757"/>
    </source>
</evidence>
<dbReference type="InterPro" id="IPR050483">
    <property type="entry name" value="CoA-transferase_III_domain"/>
</dbReference>
<dbReference type="InterPro" id="IPR023606">
    <property type="entry name" value="CoA-Trfase_III_dom_1_sf"/>
</dbReference>
<evidence type="ECO:0000313" key="2">
    <source>
        <dbReference type="EMBL" id="OBR99143.1"/>
    </source>
</evidence>
<name>A0A1A6BA74_MYCGO</name>
<dbReference type="GO" id="GO:0008410">
    <property type="term" value="F:CoA-transferase activity"/>
    <property type="evidence" value="ECO:0007669"/>
    <property type="project" value="TreeGrafter"/>
</dbReference>
<dbReference type="InterPro" id="IPR044855">
    <property type="entry name" value="CoA-Trfase_III_dom3_sf"/>
</dbReference>
<dbReference type="PANTHER" id="PTHR48207">
    <property type="entry name" value="SUCCINATE--HYDROXYMETHYLGLUTARATE COA-TRANSFERASE"/>
    <property type="match status" value="1"/>
</dbReference>
<keyword evidence="1" id="KW-0808">Transferase</keyword>
<dbReference type="PANTHER" id="PTHR48207:SF3">
    <property type="entry name" value="SUCCINATE--HYDROXYMETHYLGLUTARATE COA-TRANSFERASE"/>
    <property type="match status" value="1"/>
</dbReference>
<dbReference type="Gene3D" id="3.40.50.10540">
    <property type="entry name" value="Crotonobetainyl-coa:carnitine coa-transferase, domain 1"/>
    <property type="match status" value="1"/>
</dbReference>
<proteinExistence type="predicted"/>
<evidence type="ECO:0000256" key="1">
    <source>
        <dbReference type="ARBA" id="ARBA00022679"/>
    </source>
</evidence>
<dbReference type="InterPro" id="IPR003673">
    <property type="entry name" value="CoA-Trfase_fam_III"/>
</dbReference>
<gene>
    <name evidence="2" type="ORF">A9W98_31790</name>
</gene>
<reference evidence="2 3" key="1">
    <citation type="submission" date="2016-06" db="EMBL/GenBank/DDBJ databases">
        <authorList>
            <person name="Kjaerup R.B."/>
            <person name="Dalgaard T.S."/>
            <person name="Juul-Madsen H.R."/>
        </authorList>
    </citation>
    <scope>NUCLEOTIDE SEQUENCE [LARGE SCALE GENOMIC DNA]</scope>
    <source>
        <strain evidence="2 3">1245752.6</strain>
    </source>
</reference>
<dbReference type="SUPFAM" id="SSF89796">
    <property type="entry name" value="CoA-transferase family III (CaiB/BaiF)"/>
    <property type="match status" value="1"/>
</dbReference>